<sequence length="274" mass="30642">MTMISQIPVICTPGKRTLKNFLATAMQPVGTVLYVYGGGWNFENTGASKEACSIGVPGSWIRFFQKQGTDYTYKEYNPAHNQNAYGYAGADCTGYAGWAIYNTLETVSGKAGYVIFSTEMAYTLAKGRKLGTWTQKISSCRDFKPGDLFSMNGHVWICLGLCTDQSMVILHSSPTDSRTGHPGGGVQLSALSDDPTCQAMELAQHYMSHYCPTWKERYEAVWKSYRKYTTFTGKRAGRFSWYLDERGLLDQEYYRDKDAEAILQDLFEKGGSSL</sequence>
<dbReference type="RefSeq" id="WP_308459274.1">
    <property type="nucleotide sequence ID" value="NZ_JAJEPS010000006.1"/>
</dbReference>
<comment type="caution">
    <text evidence="1">The sequence shown here is derived from an EMBL/GenBank/DDBJ whole genome shotgun (WGS) entry which is preliminary data.</text>
</comment>
<dbReference type="Gene3D" id="3.90.1720.10">
    <property type="entry name" value="endopeptidase domain like (from Nostoc punctiforme)"/>
    <property type="match status" value="1"/>
</dbReference>
<proteinExistence type="predicted"/>
<dbReference type="EMBL" id="JAJEPS010000006">
    <property type="protein sequence ID" value="MCC2126117.1"/>
    <property type="molecule type" value="Genomic_DNA"/>
</dbReference>
<organism evidence="1 2">
    <name type="scientific">Hominiventricola filiformis</name>
    <dbReference type="NCBI Taxonomy" id="2885352"/>
    <lineage>
        <taxon>Bacteria</taxon>
        <taxon>Bacillati</taxon>
        <taxon>Bacillota</taxon>
        <taxon>Clostridia</taxon>
        <taxon>Lachnospirales</taxon>
        <taxon>Lachnospiraceae</taxon>
        <taxon>Hominiventricola</taxon>
    </lineage>
</organism>
<protein>
    <submittedName>
        <fullName evidence="1">Uncharacterized protein</fullName>
    </submittedName>
</protein>
<accession>A0AAE3A7P8</accession>
<name>A0AAE3A7P8_9FIRM</name>
<dbReference type="Proteomes" id="UP001198220">
    <property type="component" value="Unassembled WGS sequence"/>
</dbReference>
<keyword evidence="2" id="KW-1185">Reference proteome</keyword>
<gene>
    <name evidence="1" type="ORF">LKD36_07990</name>
</gene>
<reference evidence="1 2" key="1">
    <citation type="submission" date="2021-10" db="EMBL/GenBank/DDBJ databases">
        <title>Anaerobic single-cell dispensing facilitates the cultivation of human gut bacteria.</title>
        <authorList>
            <person name="Afrizal A."/>
        </authorList>
    </citation>
    <scope>NUCLEOTIDE SEQUENCE [LARGE SCALE GENOMIC DNA]</scope>
    <source>
        <strain evidence="1 2">CLA-AA-H276</strain>
    </source>
</reference>
<dbReference type="AlphaFoldDB" id="A0AAE3A7P8"/>
<evidence type="ECO:0000313" key="1">
    <source>
        <dbReference type="EMBL" id="MCC2126117.1"/>
    </source>
</evidence>
<evidence type="ECO:0000313" key="2">
    <source>
        <dbReference type="Proteomes" id="UP001198220"/>
    </source>
</evidence>